<organism evidence="6 7">
    <name type="scientific">Streptomyces luteireticuli</name>
    <dbReference type="NCBI Taxonomy" id="173858"/>
    <lineage>
        <taxon>Bacteria</taxon>
        <taxon>Bacillati</taxon>
        <taxon>Actinomycetota</taxon>
        <taxon>Actinomycetes</taxon>
        <taxon>Kitasatosporales</taxon>
        <taxon>Streptomycetaceae</taxon>
        <taxon>Streptomyces</taxon>
    </lineage>
</organism>
<keyword evidence="7" id="KW-1185">Reference proteome</keyword>
<dbReference type="Gene3D" id="3.20.20.370">
    <property type="entry name" value="Glycoside hydrolase/deacetylase"/>
    <property type="match status" value="1"/>
</dbReference>
<name>A0ABP3ISC7_9ACTN</name>
<feature type="compositionally biased region" description="Basic and acidic residues" evidence="3">
    <location>
        <begin position="49"/>
        <end position="64"/>
    </location>
</feature>
<reference evidence="7" key="1">
    <citation type="journal article" date="2019" name="Int. J. Syst. Evol. Microbiol.">
        <title>The Global Catalogue of Microorganisms (GCM) 10K type strain sequencing project: providing services to taxonomists for standard genome sequencing and annotation.</title>
        <authorList>
            <consortium name="The Broad Institute Genomics Platform"/>
            <consortium name="The Broad Institute Genome Sequencing Center for Infectious Disease"/>
            <person name="Wu L."/>
            <person name="Ma J."/>
        </authorList>
    </citation>
    <scope>NUCLEOTIDE SEQUENCE [LARGE SCALE GENOMIC DNA]</scope>
    <source>
        <strain evidence="7">JCM 4788</strain>
    </source>
</reference>
<evidence type="ECO:0000256" key="1">
    <source>
        <dbReference type="ARBA" id="ARBA00022723"/>
    </source>
</evidence>
<protein>
    <recommendedName>
        <fullName evidence="5">NodB homology domain-containing protein</fullName>
    </recommendedName>
</protein>
<dbReference type="CDD" id="cd10917">
    <property type="entry name" value="CE4_NodB_like_6s_7s"/>
    <property type="match status" value="1"/>
</dbReference>
<dbReference type="EMBL" id="BAAABX010000051">
    <property type="protein sequence ID" value="GAA0421264.1"/>
    <property type="molecule type" value="Genomic_DNA"/>
</dbReference>
<dbReference type="RefSeq" id="WP_344027894.1">
    <property type="nucleotide sequence ID" value="NZ_BAAABX010000051.1"/>
</dbReference>
<evidence type="ECO:0000256" key="4">
    <source>
        <dbReference type="SAM" id="SignalP"/>
    </source>
</evidence>
<feature type="region of interest" description="Disordered" evidence="3">
    <location>
        <begin position="1"/>
        <end position="28"/>
    </location>
</feature>
<keyword evidence="1" id="KW-0479">Metal-binding</keyword>
<feature type="chain" id="PRO_5045514351" description="NodB homology domain-containing protein" evidence="4">
    <location>
        <begin position="40"/>
        <end position="324"/>
    </location>
</feature>
<keyword evidence="4" id="KW-0732">Signal</keyword>
<dbReference type="PANTHER" id="PTHR10587">
    <property type="entry name" value="GLYCOSYL TRANSFERASE-RELATED"/>
    <property type="match status" value="1"/>
</dbReference>
<keyword evidence="2" id="KW-0378">Hydrolase</keyword>
<dbReference type="InterPro" id="IPR002509">
    <property type="entry name" value="NODB_dom"/>
</dbReference>
<evidence type="ECO:0000259" key="5">
    <source>
        <dbReference type="Pfam" id="PF01522"/>
    </source>
</evidence>
<proteinExistence type="predicted"/>
<accession>A0ABP3ISC7</accession>
<evidence type="ECO:0000256" key="3">
    <source>
        <dbReference type="SAM" id="MobiDB-lite"/>
    </source>
</evidence>
<dbReference type="SUPFAM" id="SSF88713">
    <property type="entry name" value="Glycoside hydrolase/deacetylase"/>
    <property type="match status" value="1"/>
</dbReference>
<feature type="signal peptide" evidence="4">
    <location>
        <begin position="1"/>
        <end position="39"/>
    </location>
</feature>
<dbReference type="PANTHER" id="PTHR10587:SF133">
    <property type="entry name" value="CHITIN DEACETYLASE 1-RELATED"/>
    <property type="match status" value="1"/>
</dbReference>
<evidence type="ECO:0000313" key="6">
    <source>
        <dbReference type="EMBL" id="GAA0421264.1"/>
    </source>
</evidence>
<dbReference type="InterPro" id="IPR050248">
    <property type="entry name" value="Polysacc_deacetylase_ArnD"/>
</dbReference>
<feature type="compositionally biased region" description="Low complexity" evidence="3">
    <location>
        <begin position="1"/>
        <end position="10"/>
    </location>
</feature>
<evidence type="ECO:0000256" key="2">
    <source>
        <dbReference type="ARBA" id="ARBA00022801"/>
    </source>
</evidence>
<sequence length="324" mass="35146">MSEFRGVLRPGRGRHRRRRRAPLKAAAAAAVLVAGSAFAVTSMDDQPECDARAGHGGTHDDHRHGSSTAVGACAPRPAGGAQQHRPAEGHGAGHGAPEGANRRPAGGRPAQVGVPDPESGYDRERCGNASGRVLLSLDDWPYNDPERAVRIGAQLQSQGVRAAFFLINKYASQYPQITTTLRRQGHWVGSHTWSHQQLTRLTDQELQDELRNGVPGNFLRPPYGDVGQRETEMAASLGQRVCNWTIDTYDWQQVGGAFRDVDAIRASVREASAEEKTNGVILGHLFSHFPEALPGIIGDLREQGYLMCRNTGPVTEQVPYPLAC</sequence>
<feature type="region of interest" description="Disordered" evidence="3">
    <location>
        <begin position="49"/>
        <end position="126"/>
    </location>
</feature>
<feature type="domain" description="NodB homology" evidence="5">
    <location>
        <begin position="131"/>
        <end position="240"/>
    </location>
</feature>
<comment type="caution">
    <text evidence="6">The sequence shown here is derived from an EMBL/GenBank/DDBJ whole genome shotgun (WGS) entry which is preliminary data.</text>
</comment>
<dbReference type="Proteomes" id="UP001500879">
    <property type="component" value="Unassembled WGS sequence"/>
</dbReference>
<feature type="compositionally biased region" description="Basic residues" evidence="3">
    <location>
        <begin position="11"/>
        <end position="22"/>
    </location>
</feature>
<gene>
    <name evidence="6" type="ORF">GCM10010357_48240</name>
</gene>
<dbReference type="InterPro" id="IPR011330">
    <property type="entry name" value="Glyco_hydro/deAcase_b/a-brl"/>
</dbReference>
<dbReference type="Pfam" id="PF01522">
    <property type="entry name" value="Polysacc_deac_1"/>
    <property type="match status" value="1"/>
</dbReference>
<evidence type="ECO:0000313" key="7">
    <source>
        <dbReference type="Proteomes" id="UP001500879"/>
    </source>
</evidence>